<comment type="caution">
    <text evidence="1">The sequence shown here is derived from an EMBL/GenBank/DDBJ whole genome shotgun (WGS) entry which is preliminary data.</text>
</comment>
<protein>
    <submittedName>
        <fullName evidence="1">Uncharacterized protein</fullName>
    </submittedName>
</protein>
<accession>A0A0F9BKU3</accession>
<evidence type="ECO:0000313" key="1">
    <source>
        <dbReference type="EMBL" id="KKK91224.1"/>
    </source>
</evidence>
<feature type="non-terminal residue" evidence="1">
    <location>
        <position position="61"/>
    </location>
</feature>
<sequence>MATRSLGRLGPLGVPLEHTTRSGPFVVSVPSLICHTVTYMVVILDDWRGRVVAAVPPPHQP</sequence>
<dbReference type="AlphaFoldDB" id="A0A0F9BKU3"/>
<dbReference type="EMBL" id="LAZR01048747">
    <property type="protein sequence ID" value="KKK91224.1"/>
    <property type="molecule type" value="Genomic_DNA"/>
</dbReference>
<name>A0A0F9BKU3_9ZZZZ</name>
<reference evidence="1" key="1">
    <citation type="journal article" date="2015" name="Nature">
        <title>Complex archaea that bridge the gap between prokaryotes and eukaryotes.</title>
        <authorList>
            <person name="Spang A."/>
            <person name="Saw J.H."/>
            <person name="Jorgensen S.L."/>
            <person name="Zaremba-Niedzwiedzka K."/>
            <person name="Martijn J."/>
            <person name="Lind A.E."/>
            <person name="van Eijk R."/>
            <person name="Schleper C."/>
            <person name="Guy L."/>
            <person name="Ettema T.J."/>
        </authorList>
    </citation>
    <scope>NUCLEOTIDE SEQUENCE</scope>
</reference>
<proteinExistence type="predicted"/>
<gene>
    <name evidence="1" type="ORF">LCGC14_2715080</name>
</gene>
<organism evidence="1">
    <name type="scientific">marine sediment metagenome</name>
    <dbReference type="NCBI Taxonomy" id="412755"/>
    <lineage>
        <taxon>unclassified sequences</taxon>
        <taxon>metagenomes</taxon>
        <taxon>ecological metagenomes</taxon>
    </lineage>
</organism>